<evidence type="ECO:0000256" key="2">
    <source>
        <dbReference type="ARBA" id="ARBA00022679"/>
    </source>
</evidence>
<dbReference type="EC" id="2.1.1.-" evidence="4"/>
<evidence type="ECO:0000256" key="3">
    <source>
        <dbReference type="ARBA" id="ARBA00022691"/>
    </source>
</evidence>
<protein>
    <recommendedName>
        <fullName evidence="4">Uncharacterized methyltransferase LC087_07950</fullName>
        <ecNumber evidence="4">2.1.1.-</ecNumber>
    </recommendedName>
</protein>
<keyword evidence="2 4" id="KW-0808">Transferase</keyword>
<evidence type="ECO:0000313" key="6">
    <source>
        <dbReference type="EMBL" id="WLR44023.1"/>
    </source>
</evidence>
<dbReference type="HAMAP" id="MF_02100">
    <property type="entry name" value="Methyltr_YrrT"/>
    <property type="match status" value="1"/>
</dbReference>
<accession>A0ABY9JZY2</accession>
<dbReference type="SUPFAM" id="SSF53335">
    <property type="entry name" value="S-adenosyl-L-methionine-dependent methyltransferases"/>
    <property type="match status" value="1"/>
</dbReference>
<feature type="binding site" evidence="4">
    <location>
        <position position="53"/>
    </location>
    <ligand>
        <name>S-adenosyl-L-methionine</name>
        <dbReference type="ChEBI" id="CHEBI:59789"/>
    </ligand>
</feature>
<evidence type="ECO:0000256" key="4">
    <source>
        <dbReference type="HAMAP-Rule" id="MF_02100"/>
    </source>
</evidence>
<feature type="binding site" evidence="4">
    <location>
        <position position="97"/>
    </location>
    <ligand>
        <name>S-adenosyl-L-methionine</name>
        <dbReference type="ChEBI" id="CHEBI:59789"/>
    </ligand>
</feature>
<keyword evidence="1 4" id="KW-0489">Methyltransferase</keyword>
<dbReference type="Proteomes" id="UP001197974">
    <property type="component" value="Chromosome"/>
</dbReference>
<dbReference type="InterPro" id="IPR041698">
    <property type="entry name" value="Methyltransf_25"/>
</dbReference>
<dbReference type="PANTHER" id="PTHR43861:SF1">
    <property type="entry name" value="TRANS-ACONITATE 2-METHYLTRANSFERASE"/>
    <property type="match status" value="1"/>
</dbReference>
<dbReference type="InterPro" id="IPR029063">
    <property type="entry name" value="SAM-dependent_MTases_sf"/>
</dbReference>
<feature type="binding site" evidence="4">
    <location>
        <position position="74"/>
    </location>
    <ligand>
        <name>S-adenosyl-L-methionine</name>
        <dbReference type="ChEBI" id="CHEBI:59789"/>
    </ligand>
</feature>
<comment type="similarity">
    <text evidence="4">Belongs to the methyltransferase superfamily. YrrT family.</text>
</comment>
<dbReference type="InterPro" id="IPR023553">
    <property type="entry name" value="Uncharacterised_MeTfrase_YrrT"/>
</dbReference>
<dbReference type="GO" id="GO:0032259">
    <property type="term" value="P:methylation"/>
    <property type="evidence" value="ECO:0007669"/>
    <property type="project" value="UniProtKB-KW"/>
</dbReference>
<dbReference type="CDD" id="cd02440">
    <property type="entry name" value="AdoMet_MTases"/>
    <property type="match status" value="1"/>
</dbReference>
<comment type="function">
    <text evidence="4">Could be a S-adenosyl-L-methionine-dependent methyltransferase.</text>
</comment>
<dbReference type="PANTHER" id="PTHR43861">
    <property type="entry name" value="TRANS-ACONITATE 2-METHYLTRANSFERASE-RELATED"/>
    <property type="match status" value="1"/>
</dbReference>
<dbReference type="Gene3D" id="3.40.50.150">
    <property type="entry name" value="Vaccinia Virus protein VP39"/>
    <property type="match status" value="1"/>
</dbReference>
<keyword evidence="3 4" id="KW-0949">S-adenosyl-L-methionine</keyword>
<gene>
    <name evidence="6" type="ORF">LC087_07950</name>
</gene>
<evidence type="ECO:0000256" key="1">
    <source>
        <dbReference type="ARBA" id="ARBA00022603"/>
    </source>
</evidence>
<proteinExistence type="inferred from homology"/>
<dbReference type="EMBL" id="CP129013">
    <property type="protein sequence ID" value="WLR44023.1"/>
    <property type="molecule type" value="Genomic_DNA"/>
</dbReference>
<sequence>MGREFIELFEDWAQTYDSTVDGKDIQYKEVFDQYEQILNKVAEKAGQYVLEFGVGTGNLTNTLLKANKQVIGVEPSKMMRQKAIEKLGKKVPVHDGDFLSFPPLGVNIDTIVSSYAFHHLTNEEKRKAIQLYNNILPSGGKIVFADTTFVDQSAFDQTIAKAKENQFYDLARDLETEYYTTHEVLKEIFTENGFTVTFEQVNEFVWVIEAIKQT</sequence>
<feature type="domain" description="Methyltransferase" evidence="5">
    <location>
        <begin position="49"/>
        <end position="140"/>
    </location>
</feature>
<organism evidence="6 7">
    <name type="scientific">Bacillus carboniphilus</name>
    <dbReference type="NCBI Taxonomy" id="86663"/>
    <lineage>
        <taxon>Bacteria</taxon>
        <taxon>Bacillati</taxon>
        <taxon>Bacillota</taxon>
        <taxon>Bacilli</taxon>
        <taxon>Bacillales</taxon>
        <taxon>Bacillaceae</taxon>
        <taxon>Bacillus</taxon>
    </lineage>
</organism>
<dbReference type="Pfam" id="PF13649">
    <property type="entry name" value="Methyltransf_25"/>
    <property type="match status" value="1"/>
</dbReference>
<name>A0ABY9JZY2_9BACI</name>
<evidence type="ECO:0000259" key="5">
    <source>
        <dbReference type="Pfam" id="PF13649"/>
    </source>
</evidence>
<dbReference type="RefSeq" id="WP_226539813.1">
    <property type="nucleotide sequence ID" value="NZ_CP129013.1"/>
</dbReference>
<keyword evidence="7" id="KW-1185">Reference proteome</keyword>
<dbReference type="GO" id="GO:0008168">
    <property type="term" value="F:methyltransferase activity"/>
    <property type="evidence" value="ECO:0007669"/>
    <property type="project" value="UniProtKB-KW"/>
</dbReference>
<evidence type="ECO:0000313" key="7">
    <source>
        <dbReference type="Proteomes" id="UP001197974"/>
    </source>
</evidence>
<reference evidence="6 7" key="1">
    <citation type="submission" date="2023-06" db="EMBL/GenBank/DDBJ databases">
        <title>Five Gram-positive bacteria isolated from mangrove sediments in Shenzhen, Guangdong, China.</title>
        <authorList>
            <person name="Yu S."/>
            <person name="Zheng W."/>
            <person name="Huang Y."/>
        </authorList>
    </citation>
    <scope>NUCLEOTIDE SEQUENCE [LARGE SCALE GENOMIC DNA]</scope>
    <source>
        <strain evidence="6 7">SaN35-3</strain>
    </source>
</reference>